<feature type="compositionally biased region" description="Low complexity" evidence="1">
    <location>
        <begin position="789"/>
        <end position="801"/>
    </location>
</feature>
<feature type="region of interest" description="Disordered" evidence="1">
    <location>
        <begin position="495"/>
        <end position="966"/>
    </location>
</feature>
<feature type="compositionally biased region" description="Pro residues" evidence="1">
    <location>
        <begin position="1148"/>
        <end position="1166"/>
    </location>
</feature>
<feature type="compositionally biased region" description="Basic and acidic residues" evidence="1">
    <location>
        <begin position="128"/>
        <end position="144"/>
    </location>
</feature>
<dbReference type="PANTHER" id="PTHR23039:SF6">
    <property type="entry name" value="SIMILAR TO MKIAA1522 PROTEIN"/>
    <property type="match status" value="1"/>
</dbReference>
<feature type="compositionally biased region" description="Low complexity" evidence="1">
    <location>
        <begin position="1"/>
        <end position="11"/>
    </location>
</feature>
<evidence type="ECO:0000313" key="3">
    <source>
        <dbReference type="RefSeq" id="XP_067167739.1"/>
    </source>
</evidence>
<feature type="compositionally biased region" description="Pro residues" evidence="1">
    <location>
        <begin position="59"/>
        <end position="71"/>
    </location>
</feature>
<accession>A0ABM4FS10</accession>
<feature type="compositionally biased region" description="Polar residues" evidence="1">
    <location>
        <begin position="162"/>
        <end position="172"/>
    </location>
</feature>
<proteinExistence type="predicted"/>
<protein>
    <submittedName>
        <fullName evidence="3">NHS-like protein 3 isoform X1</fullName>
    </submittedName>
</protein>
<gene>
    <name evidence="3" type="primary">NHSL3</name>
</gene>
<keyword evidence="2" id="KW-1185">Reference proteome</keyword>
<feature type="compositionally biased region" description="Low complexity" evidence="1">
    <location>
        <begin position="888"/>
        <end position="904"/>
    </location>
</feature>
<feature type="compositionally biased region" description="Low complexity" evidence="1">
    <location>
        <begin position="865"/>
        <end position="876"/>
    </location>
</feature>
<feature type="compositionally biased region" description="Polar residues" evidence="1">
    <location>
        <begin position="510"/>
        <end position="521"/>
    </location>
</feature>
<dbReference type="RefSeq" id="XP_067167739.1">
    <property type="nucleotide sequence ID" value="XM_067311638.1"/>
</dbReference>
<feature type="compositionally biased region" description="Basic and acidic residues" evidence="1">
    <location>
        <begin position="442"/>
        <end position="461"/>
    </location>
</feature>
<feature type="region of interest" description="Disordered" evidence="1">
    <location>
        <begin position="403"/>
        <end position="461"/>
    </location>
</feature>
<feature type="compositionally biased region" description="Low complexity" evidence="1">
    <location>
        <begin position="495"/>
        <end position="509"/>
    </location>
</feature>
<feature type="compositionally biased region" description="Basic and acidic residues" evidence="1">
    <location>
        <begin position="403"/>
        <end position="412"/>
    </location>
</feature>
<feature type="compositionally biased region" description="Basic and acidic residues" evidence="1">
    <location>
        <begin position="223"/>
        <end position="239"/>
    </location>
</feature>
<feature type="compositionally biased region" description="Low complexity" evidence="1">
    <location>
        <begin position="1206"/>
        <end position="1223"/>
    </location>
</feature>
<dbReference type="Proteomes" id="UP001652627">
    <property type="component" value="Chromosome 27"/>
</dbReference>
<evidence type="ECO:0000256" key="1">
    <source>
        <dbReference type="SAM" id="MobiDB-lite"/>
    </source>
</evidence>
<feature type="compositionally biased region" description="Low complexity" evidence="1">
    <location>
        <begin position="683"/>
        <end position="711"/>
    </location>
</feature>
<feature type="compositionally biased region" description="Basic and acidic residues" evidence="1">
    <location>
        <begin position="1185"/>
        <end position="1199"/>
    </location>
</feature>
<evidence type="ECO:0000313" key="2">
    <source>
        <dbReference type="Proteomes" id="UP001652627"/>
    </source>
</evidence>
<feature type="compositionally biased region" description="Basic and acidic residues" evidence="1">
    <location>
        <begin position="193"/>
        <end position="205"/>
    </location>
</feature>
<dbReference type="GeneID" id="106493279"/>
<organism evidence="2 3">
    <name type="scientific">Apteryx mantelli</name>
    <name type="common">North Island brown kiwi</name>
    <dbReference type="NCBI Taxonomy" id="2696672"/>
    <lineage>
        <taxon>Eukaryota</taxon>
        <taxon>Metazoa</taxon>
        <taxon>Chordata</taxon>
        <taxon>Craniata</taxon>
        <taxon>Vertebrata</taxon>
        <taxon>Euteleostomi</taxon>
        <taxon>Archelosauria</taxon>
        <taxon>Archosauria</taxon>
        <taxon>Dinosauria</taxon>
        <taxon>Saurischia</taxon>
        <taxon>Theropoda</taxon>
        <taxon>Coelurosauria</taxon>
        <taxon>Aves</taxon>
        <taxon>Palaeognathae</taxon>
        <taxon>Apterygiformes</taxon>
        <taxon>Apterygidae</taxon>
        <taxon>Apteryx</taxon>
    </lineage>
</organism>
<feature type="compositionally biased region" description="Pro residues" evidence="1">
    <location>
        <begin position="766"/>
        <end position="783"/>
    </location>
</feature>
<dbReference type="Pfam" id="PF15273">
    <property type="entry name" value="NHS"/>
    <property type="match status" value="1"/>
</dbReference>
<feature type="region of interest" description="Disordered" evidence="1">
    <location>
        <begin position="981"/>
        <end position="1083"/>
    </location>
</feature>
<feature type="compositionally biased region" description="Low complexity" evidence="1">
    <location>
        <begin position="38"/>
        <end position="48"/>
    </location>
</feature>
<reference evidence="3" key="1">
    <citation type="submission" date="2025-08" db="UniProtKB">
        <authorList>
            <consortium name="RefSeq"/>
        </authorList>
    </citation>
    <scope>IDENTIFICATION</scope>
    <source>
        <tissue evidence="3">Blood</tissue>
    </source>
</reference>
<feature type="compositionally biased region" description="Gly residues" evidence="1">
    <location>
        <begin position="16"/>
        <end position="25"/>
    </location>
</feature>
<feature type="compositionally biased region" description="Low complexity" evidence="1">
    <location>
        <begin position="1130"/>
        <end position="1143"/>
    </location>
</feature>
<dbReference type="InterPro" id="IPR024845">
    <property type="entry name" value="NHS-like"/>
</dbReference>
<feature type="region of interest" description="Disordered" evidence="1">
    <location>
        <begin position="1125"/>
        <end position="1236"/>
    </location>
</feature>
<feature type="compositionally biased region" description="Pro residues" evidence="1">
    <location>
        <begin position="911"/>
        <end position="927"/>
    </location>
</feature>
<dbReference type="PANTHER" id="PTHR23039">
    <property type="entry name" value="NANCE-HORAN SYNDROME PROTEIN"/>
    <property type="match status" value="1"/>
</dbReference>
<feature type="compositionally biased region" description="Low complexity" evidence="1">
    <location>
        <begin position="642"/>
        <end position="655"/>
    </location>
</feature>
<feature type="compositionally biased region" description="Low complexity" evidence="1">
    <location>
        <begin position="522"/>
        <end position="534"/>
    </location>
</feature>
<name>A0ABM4FS10_9AVES</name>
<feature type="compositionally biased region" description="Pro residues" evidence="1">
    <location>
        <begin position="725"/>
        <end position="741"/>
    </location>
</feature>
<feature type="compositionally biased region" description="Low complexity" evidence="1">
    <location>
        <begin position="413"/>
        <end position="441"/>
    </location>
</feature>
<feature type="compositionally biased region" description="Low complexity" evidence="1">
    <location>
        <begin position="1055"/>
        <end position="1068"/>
    </location>
</feature>
<feature type="region of interest" description="Disordered" evidence="1">
    <location>
        <begin position="1"/>
        <end position="265"/>
    </location>
</feature>
<sequence length="1236" mass="126664">MSAAAAPAAGAEPERGGGGGGGGGAPAEAAPRKKKAKAGSLRRALSWLRGRRRRRKGGSPPPGTAPEAPPEPRGKKGRGAAKPDGDKRLSAPCAAADECPDNVFFPSARPPHLEELHSQAQAGLKSLQHQEKQKQTKSAWDHGDTNSLQSCASSEDDGVSFRSRTASCATDSASEDALSIRSEMIQRKGSTFRPHDSFPKSSERAGKKRKERRTTVLGIPQHVQKELGLRNSRELKGRPADGQGQARHGGSRVSQPLLNGGQVSGDSIRIPTIDGKLQPPAAPGGARVSLGVLEEADTALQKHIDRVYYDDTLLGRKTAAKLSPMARPKSLAVPGMTTTANAPELLGPVMSISPQGTYMSKIIPNAILPPMVDVVALTRSSVRTLSRCSLASSPASVRSFARFSERSARSREPSSSSDNWSHSQSTETIVSDSSTISSQGGSDRRQAEGGPRGEAEAGGRADADRLSVYSSASFAGSRAAAAAVAPTARGLLATGPRSAAGSSGRASPAYSTSSQAEGSDTASLASERSSARSVSLRKMKKPPAPPRRTYSLHQKAEGEPKALGLPPRSERRPQRESGAPWSPAPASPAGEDEVFSPSETGRAERLAAAGSPEASRGSAAVLREPPAQARWSCPDGSDRTLSPSSGYSSQSGTPTLPAKGLSPHPASPGRGRAQPQKPERVCSLQSPALSGSSSLTSISSSASDPATTAETPPCPQSRSDRFVIPPHPKVPAPFSPPPTKPRQPAGPLAASPDPWEPSTPAKPGGKSPPPSPPPAYHPPPPPAKKAEASPESTCEAPADATWPPPPPPAPEEQDLSMADFPPPDEAYFSSLPLPEPQLAAASPRSDAPREPLAGQKRAPSPGRGPVAPSFSASVSSRIQQQGPPGGTALLASPAEPAPEAAALPGKAMGPAVPPAPPLPLPAVPAPPAQTGLKKAANGSRAEARKEPASRSKSGPMPKEDANLPIVTPSLLQMVRLRSVSVEPPAAAGPGAQDRPAQPVPQKPVRRSLSTRQPSPPKDAVPSNQLHDAVHLKAAALSSGEAAEPAASRLAEKLPGSKAALPGPAAAGPEGPPGDGQVSPLHKSPASTASFIFAKSSKKLVIETPSCPEAQADLKRNLVAELMNFSGQRSAAPAPQGPGKAQAPRKPGKIPPPVAKKPSLGPGPTPSPLSSKAPGTEALGSPLPDGKAKAFSAEENRTKSEVAGNVAPAAEGGTAGSSAAETPARSLPAQDRQGETA</sequence>